<keyword evidence="1" id="KW-0175">Coiled coil</keyword>
<reference evidence="4" key="1">
    <citation type="journal article" date="2023" name="Mol. Phylogenet. Evol.">
        <title>Genome-scale phylogeny and comparative genomics of the fungal order Sordariales.</title>
        <authorList>
            <person name="Hensen N."/>
            <person name="Bonometti L."/>
            <person name="Westerberg I."/>
            <person name="Brannstrom I.O."/>
            <person name="Guillou S."/>
            <person name="Cros-Aarteil S."/>
            <person name="Calhoun S."/>
            <person name="Haridas S."/>
            <person name="Kuo A."/>
            <person name="Mondo S."/>
            <person name="Pangilinan J."/>
            <person name="Riley R."/>
            <person name="LaButti K."/>
            <person name="Andreopoulos B."/>
            <person name="Lipzen A."/>
            <person name="Chen C."/>
            <person name="Yan M."/>
            <person name="Daum C."/>
            <person name="Ng V."/>
            <person name="Clum A."/>
            <person name="Steindorff A."/>
            <person name="Ohm R.A."/>
            <person name="Martin F."/>
            <person name="Silar P."/>
            <person name="Natvig D.O."/>
            <person name="Lalanne C."/>
            <person name="Gautier V."/>
            <person name="Ament-Velasquez S.L."/>
            <person name="Kruys A."/>
            <person name="Hutchinson M.I."/>
            <person name="Powell A.J."/>
            <person name="Barry K."/>
            <person name="Miller A.N."/>
            <person name="Grigoriev I.V."/>
            <person name="Debuchy R."/>
            <person name="Gladieux P."/>
            <person name="Hiltunen Thoren M."/>
            <person name="Johannesson H."/>
        </authorList>
    </citation>
    <scope>NUCLEOTIDE SEQUENCE</scope>
    <source>
        <strain evidence="4">CBS 731.68</strain>
    </source>
</reference>
<evidence type="ECO:0000313" key="4">
    <source>
        <dbReference type="EMBL" id="KAK4126585.1"/>
    </source>
</evidence>
<feature type="compositionally biased region" description="Polar residues" evidence="2">
    <location>
        <begin position="87"/>
        <end position="97"/>
    </location>
</feature>
<dbReference type="GO" id="GO:0033551">
    <property type="term" value="C:monopolin complex"/>
    <property type="evidence" value="ECO:0007669"/>
    <property type="project" value="InterPro"/>
</dbReference>
<protein>
    <recommendedName>
        <fullName evidence="3">Monopolin complex subunit Csm1/Pcs1 C-terminal domain-containing protein</fullName>
    </recommendedName>
</protein>
<feature type="coiled-coil region" evidence="1">
    <location>
        <begin position="247"/>
        <end position="359"/>
    </location>
</feature>
<dbReference type="GO" id="GO:0072686">
    <property type="term" value="C:mitotic spindle"/>
    <property type="evidence" value="ECO:0007669"/>
    <property type="project" value="TreeGrafter"/>
</dbReference>
<dbReference type="EMBL" id="MU853225">
    <property type="protein sequence ID" value="KAK4126585.1"/>
    <property type="molecule type" value="Genomic_DNA"/>
</dbReference>
<dbReference type="PANTHER" id="PTHR28006">
    <property type="entry name" value="MONOPOLIN COMPLEX SUBUNIT CSM1"/>
    <property type="match status" value="1"/>
</dbReference>
<evidence type="ECO:0000313" key="5">
    <source>
        <dbReference type="Proteomes" id="UP001302602"/>
    </source>
</evidence>
<sequence length="503" mass="53407">MSKAKVRSHLLQLVDSDSEDGIGGTSLGVTVAQHSKPTRANSTMPPKKARVGRQAANRVTKPAPKTSTSKARSSDRIAAAVDEVTTRKQSASKTTGASAKDSGRGGGRKPVAAAVEEVEDTVMTEAPKAAIETPPAAKQKGHRGRPKKVVVEAETQPSGARRGRKAVEKRPEPDTTVEEMVEIPETQQPDAAQSDVDDSHDDLEDLPVSQSPGRAKVGCGGGSVSASKRPLHTSSPDKGDPTLRRRLGEMTQKYESLEHKYRDLKEIAVKEAERNFDKLKKQTEDKSKAAEELIATLKSELAAQKEFSKEIQRLRKELEASESKADNLQTKLTSLTTSLNEYKSEIKSLNLKLSAARSAEAAAAAAATAKVPGSAINGGSGAAAAHRLAAATASEATLAAQKKEDLYGDLTGLIVRSVKREGGEDVFDCIQTGRNGNVSPDEGGGEAHCHYTPQLEANRDRALIAVLPDFLVDEISFPQAQAGRFYARVLKALNEPADGGASA</sequence>
<dbReference type="CDD" id="cd23787">
    <property type="entry name" value="RWD_CSM1"/>
    <property type="match status" value="1"/>
</dbReference>
<evidence type="ECO:0000256" key="2">
    <source>
        <dbReference type="SAM" id="MobiDB-lite"/>
    </source>
</evidence>
<dbReference type="GO" id="GO:0051315">
    <property type="term" value="P:attachment of mitotic spindle microtubules to kinetochore"/>
    <property type="evidence" value="ECO:0007669"/>
    <property type="project" value="TreeGrafter"/>
</dbReference>
<dbReference type="RefSeq" id="XP_062650356.1">
    <property type="nucleotide sequence ID" value="XM_062791150.1"/>
</dbReference>
<dbReference type="InterPro" id="IPR040349">
    <property type="entry name" value="Csm1/Pcs1"/>
</dbReference>
<name>A0AAN6U528_9PEZI</name>
<evidence type="ECO:0000256" key="1">
    <source>
        <dbReference type="SAM" id="Coils"/>
    </source>
</evidence>
<feature type="compositionally biased region" description="Acidic residues" evidence="2">
    <location>
        <begin position="195"/>
        <end position="205"/>
    </location>
</feature>
<dbReference type="PANTHER" id="PTHR28006:SF1">
    <property type="entry name" value="MONOPOLIN COMPLEX SUBUNIT CSM1"/>
    <property type="match status" value="1"/>
</dbReference>
<dbReference type="GO" id="GO:1990644">
    <property type="term" value="F:microtubule site clamp"/>
    <property type="evidence" value="ECO:0007669"/>
    <property type="project" value="TreeGrafter"/>
</dbReference>
<dbReference type="GeneID" id="87827919"/>
<accession>A0AAN6U528</accession>
<keyword evidence="5" id="KW-1185">Reference proteome</keyword>
<feature type="compositionally biased region" description="Basic and acidic residues" evidence="2">
    <location>
        <begin position="235"/>
        <end position="244"/>
    </location>
</feature>
<proteinExistence type="predicted"/>
<dbReference type="GO" id="GO:0005730">
    <property type="term" value="C:nucleolus"/>
    <property type="evidence" value="ECO:0007669"/>
    <property type="project" value="TreeGrafter"/>
</dbReference>
<comment type="caution">
    <text evidence="4">The sequence shown here is derived from an EMBL/GenBank/DDBJ whole genome shotgun (WGS) entry which is preliminary data.</text>
</comment>
<feature type="domain" description="Monopolin complex subunit Csm1/Pcs1 C-terminal" evidence="3">
    <location>
        <begin position="402"/>
        <end position="479"/>
    </location>
</feature>
<feature type="compositionally biased region" description="Basic residues" evidence="2">
    <location>
        <begin position="139"/>
        <end position="148"/>
    </location>
</feature>
<feature type="compositionally biased region" description="Polar residues" evidence="2">
    <location>
        <begin position="32"/>
        <end position="44"/>
    </location>
</feature>
<dbReference type="InterPro" id="IPR020981">
    <property type="entry name" value="Csm1/Pcs1_C"/>
</dbReference>
<dbReference type="GO" id="GO:0034506">
    <property type="term" value="C:chromosome, centromeric core domain"/>
    <property type="evidence" value="ECO:0007669"/>
    <property type="project" value="TreeGrafter"/>
</dbReference>
<dbReference type="Gene3D" id="3.90.1150.80">
    <property type="match status" value="1"/>
</dbReference>
<dbReference type="InterPro" id="IPR038608">
    <property type="entry name" value="Csm1/Pcs1_C_sf"/>
</dbReference>
<dbReference type="Proteomes" id="UP001302602">
    <property type="component" value="Unassembled WGS sequence"/>
</dbReference>
<dbReference type="AlphaFoldDB" id="A0AAN6U528"/>
<organism evidence="4 5">
    <name type="scientific">Parathielavia appendiculata</name>
    <dbReference type="NCBI Taxonomy" id="2587402"/>
    <lineage>
        <taxon>Eukaryota</taxon>
        <taxon>Fungi</taxon>
        <taxon>Dikarya</taxon>
        <taxon>Ascomycota</taxon>
        <taxon>Pezizomycotina</taxon>
        <taxon>Sordariomycetes</taxon>
        <taxon>Sordariomycetidae</taxon>
        <taxon>Sordariales</taxon>
        <taxon>Chaetomiaceae</taxon>
        <taxon>Parathielavia</taxon>
    </lineage>
</organism>
<reference evidence="4" key="2">
    <citation type="submission" date="2023-05" db="EMBL/GenBank/DDBJ databases">
        <authorList>
            <consortium name="Lawrence Berkeley National Laboratory"/>
            <person name="Steindorff A."/>
            <person name="Hensen N."/>
            <person name="Bonometti L."/>
            <person name="Westerberg I."/>
            <person name="Brannstrom I.O."/>
            <person name="Guillou S."/>
            <person name="Cros-Aarteil S."/>
            <person name="Calhoun S."/>
            <person name="Haridas S."/>
            <person name="Kuo A."/>
            <person name="Mondo S."/>
            <person name="Pangilinan J."/>
            <person name="Riley R."/>
            <person name="Labutti K."/>
            <person name="Andreopoulos B."/>
            <person name="Lipzen A."/>
            <person name="Chen C."/>
            <person name="Yanf M."/>
            <person name="Daum C."/>
            <person name="Ng V."/>
            <person name="Clum A."/>
            <person name="Ohm R."/>
            <person name="Martin F."/>
            <person name="Silar P."/>
            <person name="Natvig D."/>
            <person name="Lalanne C."/>
            <person name="Gautier V."/>
            <person name="Ament-Velasquez S.L."/>
            <person name="Kruys A."/>
            <person name="Hutchinson M.I."/>
            <person name="Powell A.J."/>
            <person name="Barry K."/>
            <person name="Miller A.N."/>
            <person name="Grigoriev I.V."/>
            <person name="Debuchy R."/>
            <person name="Gladieux P."/>
            <person name="Thoren M.H."/>
            <person name="Johannesson H."/>
        </authorList>
    </citation>
    <scope>NUCLEOTIDE SEQUENCE</scope>
    <source>
        <strain evidence="4">CBS 731.68</strain>
    </source>
</reference>
<evidence type="ECO:0000259" key="3">
    <source>
        <dbReference type="Pfam" id="PF12539"/>
    </source>
</evidence>
<dbReference type="Pfam" id="PF12539">
    <property type="entry name" value="Csm1"/>
    <property type="match status" value="1"/>
</dbReference>
<feature type="region of interest" description="Disordered" evidence="2">
    <location>
        <begin position="1"/>
        <end position="244"/>
    </location>
</feature>
<gene>
    <name evidence="4" type="ORF">N657DRAFT_632618</name>
</gene>
<dbReference type="GO" id="GO:0045144">
    <property type="term" value="P:meiotic sister chromatid segregation"/>
    <property type="evidence" value="ECO:0007669"/>
    <property type="project" value="TreeGrafter"/>
</dbReference>
<dbReference type="Gene3D" id="1.10.287.1490">
    <property type="match status" value="1"/>
</dbReference>